<keyword evidence="1" id="KW-1133">Transmembrane helix</keyword>
<feature type="transmembrane region" description="Helical" evidence="1">
    <location>
        <begin position="58"/>
        <end position="76"/>
    </location>
</feature>
<comment type="caution">
    <text evidence="2">The sequence shown here is derived from an EMBL/GenBank/DDBJ whole genome shotgun (WGS) entry which is preliminary data.</text>
</comment>
<dbReference type="RefSeq" id="WP_182152201.1">
    <property type="nucleotide sequence ID" value="NZ_JACEZU010000002.1"/>
</dbReference>
<evidence type="ECO:0000313" key="2">
    <source>
        <dbReference type="EMBL" id="MBA5686403.1"/>
    </source>
</evidence>
<name>A0A7W2IJC4_9BURK</name>
<dbReference type="AlphaFoldDB" id="A0A7W2IJC4"/>
<keyword evidence="3" id="KW-1185">Reference proteome</keyword>
<keyword evidence="1" id="KW-0472">Membrane</keyword>
<reference evidence="2 3" key="1">
    <citation type="submission" date="2020-07" db="EMBL/GenBank/DDBJ databases">
        <title>Novel species isolated from subtropical streams in China.</title>
        <authorList>
            <person name="Lu H."/>
        </authorList>
    </citation>
    <scope>NUCLEOTIDE SEQUENCE [LARGE SCALE GENOMIC DNA]</scope>
    <source>
        <strain evidence="2 3">LX47W</strain>
    </source>
</reference>
<proteinExistence type="predicted"/>
<feature type="transmembrane region" description="Helical" evidence="1">
    <location>
        <begin position="83"/>
        <end position="104"/>
    </location>
</feature>
<dbReference type="EMBL" id="JACEZU010000002">
    <property type="protein sequence ID" value="MBA5686403.1"/>
    <property type="molecule type" value="Genomic_DNA"/>
</dbReference>
<sequence length="151" mass="17369">MSFDLKSIFQHGHVRYDGVRRINIYLMRLLYILMLLFLGKDSWTFILAHTGPWESYEAMAWSVWAAFASLALLGLLQPVKMIPLLLLEIFYKVLWLLIVAYPLWKADKLAGSHAEGMTYMFLLVVLAIVAVPWGFVFKSYVFGFRKTGTAV</sequence>
<feature type="transmembrane region" description="Helical" evidence="1">
    <location>
        <begin position="21"/>
        <end position="38"/>
    </location>
</feature>
<evidence type="ECO:0000313" key="3">
    <source>
        <dbReference type="Proteomes" id="UP000573499"/>
    </source>
</evidence>
<protein>
    <submittedName>
        <fullName evidence="2">Uncharacterized protein</fullName>
    </submittedName>
</protein>
<organism evidence="2 3">
    <name type="scientific">Rugamonas apoptosis</name>
    <dbReference type="NCBI Taxonomy" id="2758570"/>
    <lineage>
        <taxon>Bacteria</taxon>
        <taxon>Pseudomonadati</taxon>
        <taxon>Pseudomonadota</taxon>
        <taxon>Betaproteobacteria</taxon>
        <taxon>Burkholderiales</taxon>
        <taxon>Oxalobacteraceae</taxon>
        <taxon>Telluria group</taxon>
        <taxon>Rugamonas</taxon>
    </lineage>
</organism>
<evidence type="ECO:0000256" key="1">
    <source>
        <dbReference type="SAM" id="Phobius"/>
    </source>
</evidence>
<keyword evidence="1" id="KW-0812">Transmembrane</keyword>
<feature type="transmembrane region" description="Helical" evidence="1">
    <location>
        <begin position="116"/>
        <end position="137"/>
    </location>
</feature>
<gene>
    <name evidence="2" type="ORF">H3H39_04970</name>
</gene>
<accession>A0A7W2IJC4</accession>
<dbReference type="Proteomes" id="UP000573499">
    <property type="component" value="Unassembled WGS sequence"/>
</dbReference>